<dbReference type="GO" id="GO:0005886">
    <property type="term" value="C:plasma membrane"/>
    <property type="evidence" value="ECO:0007669"/>
    <property type="project" value="TreeGrafter"/>
</dbReference>
<dbReference type="GO" id="GO:0007220">
    <property type="term" value="P:Notch receptor processing"/>
    <property type="evidence" value="ECO:0007669"/>
    <property type="project" value="TreeGrafter"/>
</dbReference>
<keyword evidence="6" id="KW-0914">Notch signaling pathway</keyword>
<keyword evidence="5" id="KW-0732">Signal</keyword>
<dbReference type="GO" id="GO:0007219">
    <property type="term" value="P:Notch signaling pathway"/>
    <property type="evidence" value="ECO:0007669"/>
    <property type="project" value="UniProtKB-KW"/>
</dbReference>
<name>A0AAV2Q4K8_MEGNR</name>
<keyword evidence="7 10" id="KW-1133">Transmembrane helix</keyword>
<dbReference type="SUPFAM" id="SSF53187">
    <property type="entry name" value="Zn-dependent exopeptidases"/>
    <property type="match status" value="1"/>
</dbReference>
<evidence type="ECO:0000256" key="5">
    <source>
        <dbReference type="ARBA" id="ARBA00022729"/>
    </source>
</evidence>
<protein>
    <recommendedName>
        <fullName evidence="3">Nicastrin</fullName>
    </recommendedName>
</protein>
<evidence type="ECO:0000256" key="10">
    <source>
        <dbReference type="SAM" id="Phobius"/>
    </source>
</evidence>
<dbReference type="Pfam" id="PF18266">
    <property type="entry name" value="Ncstrn_small"/>
    <property type="match status" value="1"/>
</dbReference>
<dbReference type="EMBL" id="CAXKWB010003208">
    <property type="protein sequence ID" value="CAL4068544.1"/>
    <property type="molecule type" value="Genomic_DNA"/>
</dbReference>
<evidence type="ECO:0000256" key="4">
    <source>
        <dbReference type="ARBA" id="ARBA00022692"/>
    </source>
</evidence>
<evidence type="ECO:0000256" key="8">
    <source>
        <dbReference type="ARBA" id="ARBA00023136"/>
    </source>
</evidence>
<dbReference type="Proteomes" id="UP001497623">
    <property type="component" value="Unassembled WGS sequence"/>
</dbReference>
<dbReference type="PANTHER" id="PTHR21092">
    <property type="entry name" value="NICASTRIN"/>
    <property type="match status" value="1"/>
</dbReference>
<dbReference type="InterPro" id="IPR008710">
    <property type="entry name" value="Nicastrin"/>
</dbReference>
<gene>
    <name evidence="12" type="ORF">MNOR_LOCUS7346</name>
</gene>
<comment type="subcellular location">
    <subcellularLocation>
        <location evidence="1">Membrane</location>
        <topology evidence="1">Single-pass type I membrane protein</topology>
    </subcellularLocation>
</comment>
<dbReference type="Gene3D" id="3.40.630.10">
    <property type="entry name" value="Zn peptidases"/>
    <property type="match status" value="1"/>
</dbReference>
<keyword evidence="13" id="KW-1185">Reference proteome</keyword>
<comment type="similarity">
    <text evidence="2">Belongs to the nicastrin family.</text>
</comment>
<dbReference type="GO" id="GO:0016485">
    <property type="term" value="P:protein processing"/>
    <property type="evidence" value="ECO:0007669"/>
    <property type="project" value="InterPro"/>
</dbReference>
<evidence type="ECO:0000256" key="3">
    <source>
        <dbReference type="ARBA" id="ARBA00015303"/>
    </source>
</evidence>
<evidence type="ECO:0000313" key="12">
    <source>
        <dbReference type="EMBL" id="CAL4068544.1"/>
    </source>
</evidence>
<dbReference type="Pfam" id="PF05450">
    <property type="entry name" value="Nicastrin"/>
    <property type="match status" value="1"/>
</dbReference>
<evidence type="ECO:0000256" key="6">
    <source>
        <dbReference type="ARBA" id="ARBA00022976"/>
    </source>
</evidence>
<evidence type="ECO:0000259" key="11">
    <source>
        <dbReference type="Pfam" id="PF18266"/>
    </source>
</evidence>
<sequence>MAVSADRLRYRIYQDIQGDMACFKRFNGTHEIGCSSKFWGNVGVIHLVEEDADLDWVIESGKHAPYTIAIYDSMFTLDVLNKAQVSKKVNGVVVFISEDHVPTVDHFSGESTCPNAEISLYKDDPNLAGYCEKKPWNPQGSSLMYMSWDFPIFLIDNQDSIGNITECYKRFNNATENEYPLCALELSANMFGTTNTEVCIRRANIFSFSPINFCDPLSDMSIWGSLLPMNKTKEIPDKSVIVVATKMDSTSMFDNISPGGNAAITGLVTLMATAEALFRYKAEIESSDSDKNVVFFIFQGESWGYIGSSRVVWEMSNNKFPFKYDPSLSNDTLANFTLDHIDHFIELSQLGLSKDNTYFMHTDPIARSDPDIDHDTDTLMKALIMKGNASGINFTSVDKSIPLPPSSFQSFLKNKNISGVVITDHNEEYENQYYGSVFDNYHNVQYKSDENGTLESDELHIKIKNIAESLANTLFLMSSGKAPEDSKIEANATLVNDLLYCYLENVNCTMFRDYGQYPEASKSSWQKRPVKTYVSVGRNENQRTFITRNVFTSLFGEEVNLTESDCKSSSYKNVFIHNYYKTINNGTCIQSTIRPTLAISPAFEIEGYNWTSGEYSTWTESGWEMMKVRMFIIPPASEEIGLVCGGAVSVILSFLLVYFFNARADLLFGLGTQPAAC</sequence>
<feature type="domain" description="Nicastrin small lobe" evidence="11">
    <location>
        <begin position="21"/>
        <end position="191"/>
    </location>
</feature>
<evidence type="ECO:0000256" key="2">
    <source>
        <dbReference type="ARBA" id="ARBA00007717"/>
    </source>
</evidence>
<evidence type="ECO:0000313" key="13">
    <source>
        <dbReference type="Proteomes" id="UP001497623"/>
    </source>
</evidence>
<dbReference type="InterPro" id="IPR041084">
    <property type="entry name" value="Ncstrn_small"/>
</dbReference>
<evidence type="ECO:0000256" key="9">
    <source>
        <dbReference type="ARBA" id="ARBA00023180"/>
    </source>
</evidence>
<accession>A0AAV2Q4K8</accession>
<organism evidence="12 13">
    <name type="scientific">Meganyctiphanes norvegica</name>
    <name type="common">Northern krill</name>
    <name type="synonym">Thysanopoda norvegica</name>
    <dbReference type="NCBI Taxonomy" id="48144"/>
    <lineage>
        <taxon>Eukaryota</taxon>
        <taxon>Metazoa</taxon>
        <taxon>Ecdysozoa</taxon>
        <taxon>Arthropoda</taxon>
        <taxon>Crustacea</taxon>
        <taxon>Multicrustacea</taxon>
        <taxon>Malacostraca</taxon>
        <taxon>Eumalacostraca</taxon>
        <taxon>Eucarida</taxon>
        <taxon>Euphausiacea</taxon>
        <taxon>Euphausiidae</taxon>
        <taxon>Meganyctiphanes</taxon>
    </lineage>
</organism>
<keyword evidence="9" id="KW-0325">Glycoprotein</keyword>
<reference evidence="12 13" key="1">
    <citation type="submission" date="2024-05" db="EMBL/GenBank/DDBJ databases">
        <authorList>
            <person name="Wallberg A."/>
        </authorList>
    </citation>
    <scope>NUCLEOTIDE SEQUENCE [LARGE SCALE GENOMIC DNA]</scope>
</reference>
<dbReference type="AlphaFoldDB" id="A0AAV2Q4K8"/>
<keyword evidence="4 10" id="KW-0812">Transmembrane</keyword>
<evidence type="ECO:0000256" key="7">
    <source>
        <dbReference type="ARBA" id="ARBA00022989"/>
    </source>
</evidence>
<feature type="transmembrane region" description="Helical" evidence="10">
    <location>
        <begin position="640"/>
        <end position="660"/>
    </location>
</feature>
<keyword evidence="8 10" id="KW-0472">Membrane</keyword>
<proteinExistence type="inferred from homology"/>
<comment type="caution">
    <text evidence="12">The sequence shown here is derived from an EMBL/GenBank/DDBJ whole genome shotgun (WGS) entry which is preliminary data.</text>
</comment>
<evidence type="ECO:0000256" key="1">
    <source>
        <dbReference type="ARBA" id="ARBA00004479"/>
    </source>
</evidence>
<dbReference type="PANTHER" id="PTHR21092:SF0">
    <property type="entry name" value="NICASTRIN"/>
    <property type="match status" value="1"/>
</dbReference>
<feature type="non-terminal residue" evidence="12">
    <location>
        <position position="677"/>
    </location>
</feature>